<dbReference type="NCBIfam" id="NF041000">
    <property type="entry name" value="ATPase_ComGA"/>
    <property type="match status" value="1"/>
</dbReference>
<dbReference type="InterPro" id="IPR027417">
    <property type="entry name" value="P-loop_NTPase"/>
</dbReference>
<comment type="caution">
    <text evidence="5">The sequence shown here is derived from an EMBL/GenBank/DDBJ whole genome shotgun (WGS) entry which is preliminary data.</text>
</comment>
<evidence type="ECO:0000256" key="2">
    <source>
        <dbReference type="ARBA" id="ARBA00022741"/>
    </source>
</evidence>
<protein>
    <submittedName>
        <fullName evidence="5">Competence protein ComGA</fullName>
    </submittedName>
</protein>
<comment type="similarity">
    <text evidence="1">Belongs to the GSP E family.</text>
</comment>
<dbReference type="OrthoDB" id="9808272at2"/>
<dbReference type="PANTHER" id="PTHR30258">
    <property type="entry name" value="TYPE II SECRETION SYSTEM PROTEIN GSPE-RELATED"/>
    <property type="match status" value="1"/>
</dbReference>
<dbReference type="GO" id="GO:0005524">
    <property type="term" value="F:ATP binding"/>
    <property type="evidence" value="ECO:0007669"/>
    <property type="project" value="UniProtKB-KW"/>
</dbReference>
<evidence type="ECO:0000313" key="6">
    <source>
        <dbReference type="Proteomes" id="UP000245080"/>
    </source>
</evidence>
<gene>
    <name evidence="5" type="ORF">DCM90_09195</name>
</gene>
<name>A0A2V1MZW6_9LACO</name>
<dbReference type="Proteomes" id="UP000245080">
    <property type="component" value="Unassembled WGS sequence"/>
</dbReference>
<dbReference type="InterPro" id="IPR047667">
    <property type="entry name" value="ATPase_ComGA"/>
</dbReference>
<sequence length="310" mass="35268">MEAMSVRASDIYLRPTQSDYRWRIRCRNQLTEEESVPTAFGQQILTYLKFHANMSITESRRPQLGAWEWQIGNERIELRLSTVGDYLERESMVIRLIYPLEPMTLQYLIPNQQQELQLLTKQRGLIVFAGPTGSGKTTTMYALARRLAQDQIILTIEDPVEIKEPNFLQLQLNEGAGLTYNELLKVALRHRPDVFIIGEIRDRPTAKAAVRAALSGHLVLSTVHARTASGVQSRLLDLGAEQRDLEEALTAVSYQRLIPTKQGLGLLSDIWRPPFSTVERQMSEGWRRCLMSQEAKGMITREVASQFANG</sequence>
<proteinExistence type="inferred from homology"/>
<dbReference type="GO" id="GO:0016887">
    <property type="term" value="F:ATP hydrolysis activity"/>
    <property type="evidence" value="ECO:0007669"/>
    <property type="project" value="TreeGrafter"/>
</dbReference>
<dbReference type="PANTHER" id="PTHR30258:SF2">
    <property type="entry name" value="COMG OPERON PROTEIN 1"/>
    <property type="match status" value="1"/>
</dbReference>
<keyword evidence="6" id="KW-1185">Reference proteome</keyword>
<evidence type="ECO:0000256" key="1">
    <source>
        <dbReference type="ARBA" id="ARBA00006611"/>
    </source>
</evidence>
<evidence type="ECO:0000256" key="3">
    <source>
        <dbReference type="ARBA" id="ARBA00022840"/>
    </source>
</evidence>
<organism evidence="5 6">
    <name type="scientific">Levilactobacillus bambusae</name>
    <dbReference type="NCBI Taxonomy" id="2024736"/>
    <lineage>
        <taxon>Bacteria</taxon>
        <taxon>Bacillati</taxon>
        <taxon>Bacillota</taxon>
        <taxon>Bacilli</taxon>
        <taxon>Lactobacillales</taxon>
        <taxon>Lactobacillaceae</taxon>
        <taxon>Levilactobacillus</taxon>
    </lineage>
</organism>
<dbReference type="Pfam" id="PF00437">
    <property type="entry name" value="T2SSE"/>
    <property type="match status" value="1"/>
</dbReference>
<dbReference type="Gene3D" id="3.40.50.300">
    <property type="entry name" value="P-loop containing nucleotide triphosphate hydrolases"/>
    <property type="match status" value="1"/>
</dbReference>
<dbReference type="EMBL" id="QCXQ01000006">
    <property type="protein sequence ID" value="PWF99639.1"/>
    <property type="molecule type" value="Genomic_DNA"/>
</dbReference>
<dbReference type="AlphaFoldDB" id="A0A2V1MZW6"/>
<keyword evidence="3" id="KW-0067">ATP-binding</keyword>
<dbReference type="SUPFAM" id="SSF52540">
    <property type="entry name" value="P-loop containing nucleoside triphosphate hydrolases"/>
    <property type="match status" value="1"/>
</dbReference>
<dbReference type="CDD" id="cd01129">
    <property type="entry name" value="PulE-GspE-like"/>
    <property type="match status" value="1"/>
</dbReference>
<dbReference type="Gene3D" id="3.30.450.90">
    <property type="match status" value="1"/>
</dbReference>
<keyword evidence="2" id="KW-0547">Nucleotide-binding</keyword>
<dbReference type="InterPro" id="IPR003593">
    <property type="entry name" value="AAA+_ATPase"/>
</dbReference>
<dbReference type="SMART" id="SM00382">
    <property type="entry name" value="AAA"/>
    <property type="match status" value="1"/>
</dbReference>
<dbReference type="InterPro" id="IPR001482">
    <property type="entry name" value="T2SS/T4SS_dom"/>
</dbReference>
<reference evidence="5 6" key="1">
    <citation type="journal article" date="2018" name="Int. J. Syst. Evol. Microbiol.">
        <title>Lactobacillus bambusae sp. nov., isolated from a traditional fermented Ma-bamboo shoots of Taiwan.</title>
        <authorList>
            <person name="Wang L.-T."/>
        </authorList>
    </citation>
    <scope>NUCLEOTIDE SEQUENCE [LARGE SCALE GENOMIC DNA]</scope>
    <source>
        <strain evidence="5 6">BS-W1</strain>
    </source>
</reference>
<feature type="domain" description="AAA+ ATPase" evidence="4">
    <location>
        <begin position="122"/>
        <end position="264"/>
    </location>
</feature>
<evidence type="ECO:0000313" key="5">
    <source>
        <dbReference type="EMBL" id="PWF99639.1"/>
    </source>
</evidence>
<dbReference type="GO" id="GO:0005886">
    <property type="term" value="C:plasma membrane"/>
    <property type="evidence" value="ECO:0007669"/>
    <property type="project" value="TreeGrafter"/>
</dbReference>
<evidence type="ECO:0000259" key="4">
    <source>
        <dbReference type="SMART" id="SM00382"/>
    </source>
</evidence>
<accession>A0A2V1MZW6</accession>